<organism evidence="1 2">
    <name type="scientific">Negadavirga shengliensis</name>
    <dbReference type="NCBI Taxonomy" id="1389218"/>
    <lineage>
        <taxon>Bacteria</taxon>
        <taxon>Pseudomonadati</taxon>
        <taxon>Bacteroidota</taxon>
        <taxon>Cytophagia</taxon>
        <taxon>Cytophagales</taxon>
        <taxon>Cyclobacteriaceae</taxon>
        <taxon>Negadavirga</taxon>
    </lineage>
</organism>
<reference evidence="2" key="1">
    <citation type="journal article" date="2019" name="Int. J. Syst. Evol. Microbiol.">
        <title>The Global Catalogue of Microorganisms (GCM) 10K type strain sequencing project: providing services to taxonomists for standard genome sequencing and annotation.</title>
        <authorList>
            <consortium name="The Broad Institute Genomics Platform"/>
            <consortium name="The Broad Institute Genome Sequencing Center for Infectious Disease"/>
            <person name="Wu L."/>
            <person name="Ma J."/>
        </authorList>
    </citation>
    <scope>NUCLEOTIDE SEQUENCE [LARGE SCALE GENOMIC DNA]</scope>
    <source>
        <strain evidence="2">CGMCC 4.7466</strain>
    </source>
</reference>
<evidence type="ECO:0000313" key="1">
    <source>
        <dbReference type="EMBL" id="MFC4871226.1"/>
    </source>
</evidence>
<accession>A0ABV9SY07</accession>
<dbReference type="InterPro" id="IPR036412">
    <property type="entry name" value="HAD-like_sf"/>
</dbReference>
<dbReference type="Pfam" id="PF00702">
    <property type="entry name" value="Hydrolase"/>
    <property type="match status" value="1"/>
</dbReference>
<dbReference type="SFLD" id="SFLDG01129">
    <property type="entry name" value="C1.5:_HAD__Beta-PGM__Phosphata"/>
    <property type="match status" value="1"/>
</dbReference>
<dbReference type="InterPro" id="IPR023198">
    <property type="entry name" value="PGP-like_dom2"/>
</dbReference>
<keyword evidence="1" id="KW-0378">Hydrolase</keyword>
<dbReference type="NCBIfam" id="TIGR01549">
    <property type="entry name" value="HAD-SF-IA-v1"/>
    <property type="match status" value="1"/>
</dbReference>
<dbReference type="InterPro" id="IPR006439">
    <property type="entry name" value="HAD-SF_hydro_IA"/>
</dbReference>
<keyword evidence="2" id="KW-1185">Reference proteome</keyword>
<dbReference type="PANTHER" id="PTHR47478:SF1">
    <property type="entry name" value="PYRIMIDINE 5'-NUCLEOTIDASE YJJG"/>
    <property type="match status" value="1"/>
</dbReference>
<evidence type="ECO:0000313" key="2">
    <source>
        <dbReference type="Proteomes" id="UP001595818"/>
    </source>
</evidence>
<dbReference type="PRINTS" id="PR00413">
    <property type="entry name" value="HADHALOGNASE"/>
</dbReference>
<dbReference type="Gene3D" id="3.40.50.1000">
    <property type="entry name" value="HAD superfamily/HAD-like"/>
    <property type="match status" value="1"/>
</dbReference>
<comment type="caution">
    <text evidence="1">The sequence shown here is derived from an EMBL/GenBank/DDBJ whole genome shotgun (WGS) entry which is preliminary data.</text>
</comment>
<dbReference type="NCBIfam" id="TIGR02254">
    <property type="entry name" value="YjjG_YfnB"/>
    <property type="match status" value="1"/>
</dbReference>
<sequence length="231" mass="26784">MKTYQHIFFDLDHTLWDYDQNVKESLQELYGKYEIQQMGKLCFEDFFAAFQKINQELWILFNQGVLDKDSLRKVRFKKIFSLARIDSHPIPASLEEEFVCITSSKAKVLPYSFDVLAYLKRKYCLHVITNGFNESQYAKLSASGLHGYFDLIVTSESSGYRKPDKRIFQYALEKLKASPSDCLMIGDNPDSDILGAQNASIDQMYYNPGDKEITLRPTYTIRCLSEIKTIL</sequence>
<dbReference type="GO" id="GO:0008253">
    <property type="term" value="F:5'-nucleotidase activity"/>
    <property type="evidence" value="ECO:0007669"/>
    <property type="project" value="UniProtKB-EC"/>
</dbReference>
<dbReference type="SFLD" id="SFLDS00003">
    <property type="entry name" value="Haloacid_Dehalogenase"/>
    <property type="match status" value="1"/>
</dbReference>
<dbReference type="InterPro" id="IPR023214">
    <property type="entry name" value="HAD_sf"/>
</dbReference>
<gene>
    <name evidence="1" type="ORF">ACFPFU_05970</name>
</gene>
<dbReference type="InterPro" id="IPR011951">
    <property type="entry name" value="HAD-SF_hydro_IA_YjjG/PynA"/>
</dbReference>
<dbReference type="EC" id="3.1.3.5" evidence="1"/>
<dbReference type="RefSeq" id="WP_377062503.1">
    <property type="nucleotide sequence ID" value="NZ_JBHSJJ010000003.1"/>
</dbReference>
<name>A0ABV9SY07_9BACT</name>
<dbReference type="EMBL" id="JBHSJJ010000003">
    <property type="protein sequence ID" value="MFC4871226.1"/>
    <property type="molecule type" value="Genomic_DNA"/>
</dbReference>
<proteinExistence type="predicted"/>
<protein>
    <submittedName>
        <fullName evidence="1">YjjG family noncanonical pyrimidine nucleotidase</fullName>
        <ecNumber evidence="1">3.1.3.5</ecNumber>
    </submittedName>
</protein>
<dbReference type="Proteomes" id="UP001595818">
    <property type="component" value="Unassembled WGS sequence"/>
</dbReference>
<dbReference type="Gene3D" id="1.10.150.240">
    <property type="entry name" value="Putative phosphatase, domain 2"/>
    <property type="match status" value="1"/>
</dbReference>
<dbReference type="PANTHER" id="PTHR47478">
    <property type="match status" value="1"/>
</dbReference>
<dbReference type="SUPFAM" id="SSF56784">
    <property type="entry name" value="HAD-like"/>
    <property type="match status" value="1"/>
</dbReference>
<dbReference type="InterPro" id="IPR052550">
    <property type="entry name" value="Pyrimidine_5'-ntase_YjjG"/>
</dbReference>